<keyword evidence="4 10" id="KW-0812">Transmembrane</keyword>
<evidence type="ECO:0000313" key="12">
    <source>
        <dbReference type="Proteomes" id="UP001259982"/>
    </source>
</evidence>
<dbReference type="RefSeq" id="WP_311659723.1">
    <property type="nucleotide sequence ID" value="NZ_JAVRHY010000013.1"/>
</dbReference>
<dbReference type="PANTHER" id="PTHR30309:SF0">
    <property type="entry name" value="GLYCEROL-3-PHOSPHATE ACYLTRANSFERASE-RELATED"/>
    <property type="match status" value="1"/>
</dbReference>
<dbReference type="Pfam" id="PF02660">
    <property type="entry name" value="G3P_acyltransf"/>
    <property type="match status" value="1"/>
</dbReference>
<evidence type="ECO:0000256" key="3">
    <source>
        <dbReference type="ARBA" id="ARBA00022679"/>
    </source>
</evidence>
<gene>
    <name evidence="10 11" type="primary">plsY</name>
    <name evidence="11" type="ORF">RM531_12650</name>
</gene>
<feature type="transmembrane region" description="Helical" evidence="10">
    <location>
        <begin position="52"/>
        <end position="76"/>
    </location>
</feature>
<organism evidence="11 12">
    <name type="scientific">Spectribacter acetivorans</name>
    <dbReference type="NCBI Taxonomy" id="3075603"/>
    <lineage>
        <taxon>Bacteria</taxon>
        <taxon>Pseudomonadati</taxon>
        <taxon>Pseudomonadota</taxon>
        <taxon>Gammaproteobacteria</taxon>
        <taxon>Salinisphaerales</taxon>
        <taxon>Salinisphaeraceae</taxon>
        <taxon>Spectribacter</taxon>
    </lineage>
</organism>
<comment type="pathway">
    <text evidence="10">Lipid metabolism; phospholipid metabolism.</text>
</comment>
<keyword evidence="6 10" id="KW-0443">Lipid metabolism</keyword>
<evidence type="ECO:0000256" key="8">
    <source>
        <dbReference type="ARBA" id="ARBA00023209"/>
    </source>
</evidence>
<dbReference type="InterPro" id="IPR003811">
    <property type="entry name" value="G3P_acylTferase_PlsY"/>
</dbReference>
<keyword evidence="7 10" id="KW-0472">Membrane</keyword>
<keyword evidence="5 10" id="KW-1133">Transmembrane helix</keyword>
<keyword evidence="3 10" id="KW-0808">Transferase</keyword>
<keyword evidence="1 10" id="KW-1003">Cell membrane</keyword>
<accession>A0ABU3BA15</accession>
<keyword evidence="12" id="KW-1185">Reference proteome</keyword>
<dbReference type="Proteomes" id="UP001259982">
    <property type="component" value="Unassembled WGS sequence"/>
</dbReference>
<feature type="transmembrane region" description="Helical" evidence="10">
    <location>
        <begin position="82"/>
        <end position="103"/>
    </location>
</feature>
<evidence type="ECO:0000256" key="10">
    <source>
        <dbReference type="HAMAP-Rule" id="MF_01043"/>
    </source>
</evidence>
<name>A0ABU3BA15_9GAMM</name>
<evidence type="ECO:0000256" key="4">
    <source>
        <dbReference type="ARBA" id="ARBA00022692"/>
    </source>
</evidence>
<evidence type="ECO:0000256" key="9">
    <source>
        <dbReference type="ARBA" id="ARBA00023264"/>
    </source>
</evidence>
<dbReference type="EC" id="2.3.1.275" evidence="10"/>
<dbReference type="GO" id="GO:0004366">
    <property type="term" value="F:glycerol-3-phosphate O-acyltransferase activity"/>
    <property type="evidence" value="ECO:0007669"/>
    <property type="project" value="UniProtKB-EC"/>
</dbReference>
<dbReference type="SMART" id="SM01207">
    <property type="entry name" value="G3P_acyltransf"/>
    <property type="match status" value="1"/>
</dbReference>
<keyword evidence="9 10" id="KW-1208">Phospholipid metabolism</keyword>
<comment type="similarity">
    <text evidence="10">Belongs to the PlsY family.</text>
</comment>
<sequence>MIATLLVIVAAYLIGALSGGLLIGRLLGKADLRAAGSGNAGATNALRTGGKLYGVLVLLFDLAKGLVAGGLLPLLVVGGPGWLAFACGAAAVIGHVYPVYFGFAGGKGAATLIGVLVVLAPGPLVPGVLTFVAVLVLSGMVSLAILLAMGAVVFAQAVWVWPALGSAPVLFALAMWLLMLFTHRSNVSRLLAGEESRFEQVMLLRRRR</sequence>
<comment type="function">
    <text evidence="10">Catalyzes the transfer of an acyl group from acyl-phosphate (acyl-PO(4)) to glycerol-3-phosphate (G3P) to form lysophosphatidic acid (LPA). This enzyme utilizes acyl-phosphate as fatty acyl donor, but not acyl-CoA or acyl-ACP.</text>
</comment>
<comment type="subunit">
    <text evidence="10">Probably interacts with PlsX.</text>
</comment>
<keyword evidence="8 10" id="KW-0594">Phospholipid biosynthesis</keyword>
<dbReference type="EMBL" id="JAVRHY010000013">
    <property type="protein sequence ID" value="MDT0619327.1"/>
    <property type="molecule type" value="Genomic_DNA"/>
</dbReference>
<comment type="caution">
    <text evidence="11">The sequence shown here is derived from an EMBL/GenBank/DDBJ whole genome shotgun (WGS) entry which is preliminary data.</text>
</comment>
<dbReference type="PANTHER" id="PTHR30309">
    <property type="entry name" value="INNER MEMBRANE PROTEIN YGIH"/>
    <property type="match status" value="1"/>
</dbReference>
<feature type="transmembrane region" description="Helical" evidence="10">
    <location>
        <begin position="159"/>
        <end position="181"/>
    </location>
</feature>
<feature type="transmembrane region" description="Helical" evidence="10">
    <location>
        <begin position="124"/>
        <end position="153"/>
    </location>
</feature>
<evidence type="ECO:0000256" key="6">
    <source>
        <dbReference type="ARBA" id="ARBA00023098"/>
    </source>
</evidence>
<comment type="subcellular location">
    <subcellularLocation>
        <location evidence="10">Cell membrane</location>
        <topology evidence="10">Multi-pass membrane protein</topology>
    </subcellularLocation>
</comment>
<evidence type="ECO:0000256" key="1">
    <source>
        <dbReference type="ARBA" id="ARBA00022475"/>
    </source>
</evidence>
<evidence type="ECO:0000256" key="2">
    <source>
        <dbReference type="ARBA" id="ARBA00022516"/>
    </source>
</evidence>
<evidence type="ECO:0000256" key="7">
    <source>
        <dbReference type="ARBA" id="ARBA00023136"/>
    </source>
</evidence>
<reference evidence="11 12" key="1">
    <citation type="submission" date="2023-09" db="EMBL/GenBank/DDBJ databases">
        <authorList>
            <person name="Rey-Velasco X."/>
        </authorList>
    </citation>
    <scope>NUCLEOTIDE SEQUENCE [LARGE SCALE GENOMIC DNA]</scope>
    <source>
        <strain evidence="11 12">P385</strain>
    </source>
</reference>
<keyword evidence="2 10" id="KW-0444">Lipid biosynthesis</keyword>
<evidence type="ECO:0000256" key="5">
    <source>
        <dbReference type="ARBA" id="ARBA00022989"/>
    </source>
</evidence>
<comment type="catalytic activity">
    <reaction evidence="10">
        <text>an acyl phosphate + sn-glycerol 3-phosphate = a 1-acyl-sn-glycero-3-phosphate + phosphate</text>
        <dbReference type="Rhea" id="RHEA:34075"/>
        <dbReference type="ChEBI" id="CHEBI:43474"/>
        <dbReference type="ChEBI" id="CHEBI:57597"/>
        <dbReference type="ChEBI" id="CHEBI:57970"/>
        <dbReference type="ChEBI" id="CHEBI:59918"/>
        <dbReference type="EC" id="2.3.1.275"/>
    </reaction>
</comment>
<dbReference type="NCBIfam" id="TIGR00023">
    <property type="entry name" value="glycerol-3-phosphate 1-O-acyltransferase PlsY"/>
    <property type="match status" value="1"/>
</dbReference>
<proteinExistence type="inferred from homology"/>
<protein>
    <recommendedName>
        <fullName evidence="10">Glycerol-3-phosphate acyltransferase</fullName>
    </recommendedName>
    <alternativeName>
        <fullName evidence="10">Acyl-PO4 G3P acyltransferase</fullName>
    </alternativeName>
    <alternativeName>
        <fullName evidence="10">Acyl-phosphate--glycerol-3-phosphate acyltransferase</fullName>
    </alternativeName>
    <alternativeName>
        <fullName evidence="10">G3P acyltransferase</fullName>
        <shortName evidence="10">GPAT</shortName>
        <ecNumber evidence="10">2.3.1.275</ecNumber>
    </alternativeName>
    <alternativeName>
        <fullName evidence="10">Lysophosphatidic acid synthase</fullName>
        <shortName evidence="10">LPA synthase</shortName>
    </alternativeName>
</protein>
<dbReference type="HAMAP" id="MF_01043">
    <property type="entry name" value="PlsY"/>
    <property type="match status" value="1"/>
</dbReference>
<keyword evidence="11" id="KW-0012">Acyltransferase</keyword>
<feature type="transmembrane region" description="Helical" evidence="10">
    <location>
        <begin position="6"/>
        <end position="27"/>
    </location>
</feature>
<evidence type="ECO:0000313" key="11">
    <source>
        <dbReference type="EMBL" id="MDT0619327.1"/>
    </source>
</evidence>